<protein>
    <submittedName>
        <fullName evidence="1">Uncharacterized protein</fullName>
    </submittedName>
</protein>
<comment type="caution">
    <text evidence="1">The sequence shown here is derived from an EMBL/GenBank/DDBJ whole genome shotgun (WGS) entry which is preliminary data.</text>
</comment>
<dbReference type="AlphaFoldDB" id="A0A9D1AJ79"/>
<accession>A0A9D1AJ79</accession>
<feature type="non-terminal residue" evidence="1">
    <location>
        <position position="1"/>
    </location>
</feature>
<evidence type="ECO:0000313" key="2">
    <source>
        <dbReference type="Proteomes" id="UP000886749"/>
    </source>
</evidence>
<evidence type="ECO:0000313" key="1">
    <source>
        <dbReference type="EMBL" id="HIR40898.1"/>
    </source>
</evidence>
<reference evidence="1" key="1">
    <citation type="submission" date="2020-10" db="EMBL/GenBank/DDBJ databases">
        <authorList>
            <person name="Gilroy R."/>
        </authorList>
    </citation>
    <scope>NUCLEOTIDE SEQUENCE</scope>
    <source>
        <strain evidence="1">CHK184-25365</strain>
    </source>
</reference>
<reference evidence="1" key="2">
    <citation type="journal article" date="2021" name="PeerJ">
        <title>Extensive microbial diversity within the chicken gut microbiome revealed by metagenomics and culture.</title>
        <authorList>
            <person name="Gilroy R."/>
            <person name="Ravi A."/>
            <person name="Getino M."/>
            <person name="Pursley I."/>
            <person name="Horton D.L."/>
            <person name="Alikhan N.F."/>
            <person name="Baker D."/>
            <person name="Gharbi K."/>
            <person name="Hall N."/>
            <person name="Watson M."/>
            <person name="Adriaenssens E.M."/>
            <person name="Foster-Nyarko E."/>
            <person name="Jarju S."/>
            <person name="Secka A."/>
            <person name="Antonio M."/>
            <person name="Oren A."/>
            <person name="Chaudhuri R.R."/>
            <person name="La Ragione R."/>
            <person name="Hildebrand F."/>
            <person name="Pallen M.J."/>
        </authorList>
    </citation>
    <scope>NUCLEOTIDE SEQUENCE</scope>
    <source>
        <strain evidence="1">CHK184-25365</strain>
    </source>
</reference>
<organism evidence="1 2">
    <name type="scientific">Candidatus Egerieicola pullicola</name>
    <dbReference type="NCBI Taxonomy" id="2840775"/>
    <lineage>
        <taxon>Bacteria</taxon>
        <taxon>Bacillati</taxon>
        <taxon>Bacillota</taxon>
        <taxon>Clostridia</taxon>
        <taxon>Eubacteriales</taxon>
        <taxon>Oscillospiraceae</taxon>
        <taxon>Oscillospiraceae incertae sedis</taxon>
        <taxon>Candidatus Egerieicola</taxon>
    </lineage>
</organism>
<dbReference type="EMBL" id="DVGY01000081">
    <property type="protein sequence ID" value="HIR40898.1"/>
    <property type="molecule type" value="Genomic_DNA"/>
</dbReference>
<sequence>TGRDVDSAELMLRFDSTACRWENLGPAENLTQQQELEDYLESPLAPTVNQLLEDSPQGWKGSASQLMEKGREITGRELADNPRQLTGVLKRYAPLLQQQEGICYQYQKNGGGGGKHCFSYY</sequence>
<name>A0A9D1AJ79_9FIRM</name>
<proteinExistence type="predicted"/>
<gene>
    <name evidence="1" type="ORF">IAB36_03620</name>
</gene>
<dbReference type="Proteomes" id="UP000886749">
    <property type="component" value="Unassembled WGS sequence"/>
</dbReference>